<dbReference type="InterPro" id="IPR058154">
    <property type="entry name" value="Bxb1_TTP-like"/>
</dbReference>
<dbReference type="AlphaFoldDB" id="A0A291DCL6"/>
<dbReference type="RefSeq" id="WP_070600062.1">
    <property type="nucleotide sequence ID" value="NZ_CP023510.1"/>
</dbReference>
<dbReference type="EMBL" id="CP023510">
    <property type="protein sequence ID" value="ATF62291.1"/>
    <property type="molecule type" value="Genomic_DNA"/>
</dbReference>
<organism evidence="1 2">
    <name type="scientific">Rothia mucilaginosa</name>
    <dbReference type="NCBI Taxonomy" id="43675"/>
    <lineage>
        <taxon>Bacteria</taxon>
        <taxon>Bacillati</taxon>
        <taxon>Actinomycetota</taxon>
        <taxon>Actinomycetes</taxon>
        <taxon>Micrococcales</taxon>
        <taxon>Micrococcaceae</taxon>
        <taxon>Rothia</taxon>
    </lineage>
</organism>
<sequence length="173" mass="18556">MALTASNVRVGVTGAIYKAPLKTAAPANATAAIDARFKDLGYVSEDGVTQTIDSDKSEIKAWQNGDIVRTIQTSHNVSFQFTLIETSEEVLKLYYADPTATATAVKVTGAQSEHSSYVLDVLDGDKTIRIVIPDGQVTERGEITYKTDEAIGYQVTVTASPDATGAKAYLYLK</sequence>
<evidence type="ECO:0000313" key="1">
    <source>
        <dbReference type="EMBL" id="ATF62291.1"/>
    </source>
</evidence>
<evidence type="ECO:0000313" key="2">
    <source>
        <dbReference type="Proteomes" id="UP000218628"/>
    </source>
</evidence>
<accession>A0A291DCL6</accession>
<dbReference type="Proteomes" id="UP000218628">
    <property type="component" value="Chromosome"/>
</dbReference>
<proteinExistence type="predicted"/>
<name>A0A291DCL6_9MICC</name>
<reference evidence="2" key="1">
    <citation type="submission" date="2017-09" db="EMBL/GenBank/DDBJ databases">
        <title>FDA dAtabase for Regulatory Grade micrObial Sequences (FDA-ARGOS): Supporting development and validation of Infectious Disease Dx tests.</title>
        <authorList>
            <person name="Minogue T."/>
            <person name="Wolcott M."/>
            <person name="Wasieloski L."/>
            <person name="Aguilar W."/>
            <person name="Moore D."/>
            <person name="Tallon L."/>
            <person name="Sadzewicz L."/>
            <person name="Ott S."/>
            <person name="Zhao X."/>
            <person name="Nagaraj S."/>
            <person name="Vavikolanu K."/>
            <person name="Aluvathingal J."/>
            <person name="Nadendla S."/>
            <person name="Sichtig H."/>
        </authorList>
    </citation>
    <scope>NUCLEOTIDE SEQUENCE [LARGE SCALE GENOMIC DNA]</scope>
    <source>
        <strain evidence="2">FDAARGOS_369</strain>
    </source>
</reference>
<dbReference type="Pfam" id="PF25681">
    <property type="entry name" value="Phage_TTP_17"/>
    <property type="match status" value="1"/>
</dbReference>
<gene>
    <name evidence="1" type="ORF">CO690_00815</name>
</gene>
<protein>
    <submittedName>
        <fullName evidence="1">Phage tail protein</fullName>
    </submittedName>
</protein>